<dbReference type="PANTHER" id="PTHR42999:SF1">
    <property type="entry name" value="PENTAPEPTIDE REPEAT-CONTAINING PROTEIN"/>
    <property type="match status" value="1"/>
</dbReference>
<evidence type="ECO:0000313" key="2">
    <source>
        <dbReference type="EMBL" id="EMZ16699.1"/>
    </source>
</evidence>
<dbReference type="PANTHER" id="PTHR42999">
    <property type="entry name" value="ANTIBIOTIC RESISTANCE PROTEIN MCBG"/>
    <property type="match status" value="1"/>
</dbReference>
<dbReference type="AlphaFoldDB" id="N1ZWI5"/>
<name>N1ZWI5_9FIRM</name>
<organism evidence="2 3">
    <name type="scientific">Eubacterium plexicaudatum ASF492</name>
    <dbReference type="NCBI Taxonomy" id="1235802"/>
    <lineage>
        <taxon>Bacteria</taxon>
        <taxon>Bacillati</taxon>
        <taxon>Bacillota</taxon>
        <taxon>Clostridia</taxon>
        <taxon>Eubacteriales</taxon>
        <taxon>Eubacteriaceae</taxon>
        <taxon>Eubacterium</taxon>
    </lineage>
</organism>
<keyword evidence="3" id="KW-1185">Reference proteome</keyword>
<dbReference type="Pfam" id="PF13599">
    <property type="entry name" value="Pentapeptide_4"/>
    <property type="match status" value="1"/>
</dbReference>
<comment type="caution">
    <text evidence="2">The sequence shown here is derived from an EMBL/GenBank/DDBJ whole genome shotgun (WGS) entry which is preliminary data.</text>
</comment>
<dbReference type="Proteomes" id="UP000012589">
    <property type="component" value="Unassembled WGS sequence"/>
</dbReference>
<keyword evidence="1" id="KW-0175">Coiled coil</keyword>
<dbReference type="Gene3D" id="2.160.20.80">
    <property type="entry name" value="E3 ubiquitin-protein ligase SopA"/>
    <property type="match status" value="2"/>
</dbReference>
<protein>
    <recommendedName>
        <fullName evidence="4">Pentapeptide repeat-containing protein</fullName>
    </recommendedName>
</protein>
<evidence type="ECO:0000313" key="3">
    <source>
        <dbReference type="Proteomes" id="UP000012589"/>
    </source>
</evidence>
<feature type="coiled-coil region" evidence="1">
    <location>
        <begin position="442"/>
        <end position="469"/>
    </location>
</feature>
<evidence type="ECO:0008006" key="4">
    <source>
        <dbReference type="Google" id="ProtNLM"/>
    </source>
</evidence>
<dbReference type="HOGENOM" id="CLU_517542_0_0_9"/>
<dbReference type="EMBL" id="AQFT01000227">
    <property type="protein sequence ID" value="EMZ16699.1"/>
    <property type="molecule type" value="Genomic_DNA"/>
</dbReference>
<dbReference type="eggNOG" id="ENOG5034383">
    <property type="taxonomic scope" value="Bacteria"/>
</dbReference>
<dbReference type="PATRIC" id="fig|1235802.3.peg.6520"/>
<dbReference type="InterPro" id="IPR052949">
    <property type="entry name" value="PA_immunity-related"/>
</dbReference>
<dbReference type="STRING" id="1235802.C823_06163"/>
<gene>
    <name evidence="2" type="ORF">C823_06163</name>
</gene>
<dbReference type="InterPro" id="IPR001646">
    <property type="entry name" value="5peptide_repeat"/>
</dbReference>
<accession>N1ZWI5</accession>
<sequence length="526" mass="60823">MEYLEKAQNAIINEAEFQKSVENLLIHSKNKSRFKKNPTLISTGGIDSSDYTNKSLRRSKFSQKKFNQTVFQNSGAAGSHFSMCYFNECKIKNANFQECTFYGGSLQNNLKDSAVINSNFNDSLFTNSFEIKNCFFKHCVFHGTAFINCNIQNTDFYSSTLEDTLFSNTRLRNVTFSDLNIDYSVFENVQMQHVILPFSQVCYSFGLLSYIIYTTDKVFISSSDAQSGYISKESYLQLISDFLIYYIGTKDYFPVANIYLAFGKNDFAREAIKKGILGAIASYDFMKIKYFCKLIYSYPVFSYHERKSIYDLITSKITFSDSDARLQYNYSVYRDEINNYLLNNSKHNVLTSEIDITTNINYSDNIRLGNLLTILETTVEYTKSSKGEHSISIRHNSNIEIAIFLQDIYQALTVIIPSIYSILLGIEILKEKRIANKQSKRELEFEESLKALEIESKQIELERNKIARQKELIELQNQLTFTQHLDQETLRQNILDLDIDIEEIHHITYGNIPPDANENIIQFSNQ</sequence>
<evidence type="ECO:0000256" key="1">
    <source>
        <dbReference type="SAM" id="Coils"/>
    </source>
</evidence>
<reference evidence="2 3" key="1">
    <citation type="journal article" date="2014" name="Genome Announc.">
        <title>Draft genome sequences of the altered schaedler flora, a defined bacterial community from gnotobiotic mice.</title>
        <authorList>
            <person name="Wannemuehler M.J."/>
            <person name="Overstreet A.M."/>
            <person name="Ward D.V."/>
            <person name="Phillips G.J."/>
        </authorList>
    </citation>
    <scope>NUCLEOTIDE SEQUENCE [LARGE SCALE GENOMIC DNA]</scope>
    <source>
        <strain evidence="2 3">ASF492</strain>
    </source>
</reference>
<dbReference type="SUPFAM" id="SSF141571">
    <property type="entry name" value="Pentapeptide repeat-like"/>
    <property type="match status" value="1"/>
</dbReference>
<proteinExistence type="predicted"/>